<evidence type="ECO:0000259" key="1">
    <source>
        <dbReference type="Pfam" id="PF09722"/>
    </source>
</evidence>
<protein>
    <recommendedName>
        <fullName evidence="1">Antitoxin Xre/MbcA/ParS-like toxin-binding domain-containing protein</fullName>
    </recommendedName>
</protein>
<accession>A0A5J6T9C1</accession>
<evidence type="ECO:0000313" key="2">
    <source>
        <dbReference type="EMBL" id="QFG04875.1"/>
    </source>
</evidence>
<dbReference type="GeneID" id="60331977"/>
<evidence type="ECO:0000313" key="3">
    <source>
        <dbReference type="Proteomes" id="UP000327190"/>
    </source>
</evidence>
<name>A0A5J6T9C1_9CAUD</name>
<dbReference type="KEGG" id="vg:60331977"/>
<sequence>MSDLSRVREAALEIYTAEGVSIWMEAPNRFLGMKSPRALVESGDADRVLAYIDFLAEGNFA</sequence>
<reference evidence="2 3" key="1">
    <citation type="submission" date="2019-08" db="EMBL/GenBank/DDBJ databases">
        <authorList>
            <person name="Garza N."/>
            <person name="Spicak I."/>
            <person name="Bhardwaj A."/>
            <person name="Birdinc S."/>
            <person name="Bormett K."/>
            <person name="Burke B."/>
            <person name="Callin M."/>
            <person name="Chagpar M."/>
            <person name="Cline E."/>
            <person name="Crank I."/>
            <person name="Damge R."/>
            <person name="Dejoie J."/>
            <person name="Delisi D."/>
            <person name="Everett N."/>
            <person name="Fu C."/>
            <person name="Garimella S."/>
            <person name="Georgiev A.N."/>
            <person name="Hand M."/>
            <person name="Harris A."/>
            <person name="Howard B."/>
            <person name="Ischinger J."/>
            <person name="Jaeger M."/>
            <person name="Jammer K."/>
            <person name="Jang J."/>
            <person name="Jiang C."/>
            <person name="Johnson L."/>
            <person name="Jones C."/>
            <person name="Joseph G."/>
            <person name="Kim E.B."/>
            <person name="Lietzke E."/>
            <person name="Liu S."/>
            <person name="Liu M."/>
            <person name="Martinez E."/>
            <person name="Martinez M."/>
            <person name="Mavrenovic B."/>
            <person name="Mccrea K."/>
            <person name="Mehling M."/>
            <person name="Murphy A."/>
            <person name="Myers K."/>
            <person name="Nguyen Q."/>
            <person name="O'Neill M."/>
            <person name="Oparah L."/>
            <person name="Pandolfi P."/>
            <person name="Patil N."/>
            <person name="Pineau M."/>
            <person name="San M.L.O.P.E.Z."/>
            <person name="Sanders E."/>
            <person name="Selvia G."/>
            <person name="Snyder K."/>
            <person name="Sorrell T."/>
            <person name="Torres S."/>
            <person name="Trigg L."/>
            <person name="Troyer K."/>
            <person name="Turner K."/>
            <person name="Vu B."/>
            <person name="Wilson R."/>
            <person name="Wollensak R."/>
            <person name="Wyss Y.T."/>
            <person name="Yoo E."/>
            <person name="Zhao N."/>
            <person name="Bell S.K."/>
            <person name="Chan J.Y."/>
            <person name="Kerstiens E.A."/>
            <person name="Krampen J.M."/>
            <person name="Larson A.M."/>
            <person name="Reuhs M.P."/>
            <person name="Rickus G."/>
            <person name="Riedel J.T."/>
            <person name="Sanchez C."/>
            <person name="Smith G.V."/>
            <person name="Okekeogbu I.O."/>
            <person name="Clase K.L."/>
            <person name="Gurney S.M.R."/>
            <person name="Garlena R.A."/>
            <person name="Russell D.A."/>
            <person name="Pope W.H."/>
            <person name="Jacobs-Sera D."/>
            <person name="Hatfull G.F."/>
        </authorList>
    </citation>
    <scope>NUCLEOTIDE SEQUENCE [LARGE SCALE GENOMIC DNA]</scope>
</reference>
<dbReference type="InterPro" id="IPR024467">
    <property type="entry name" value="Xre/MbcA/ParS-like_toxin-bd"/>
</dbReference>
<gene>
    <name evidence="2" type="primary">49</name>
    <name evidence="2" type="ORF">SEA_NITZEL_49</name>
</gene>
<dbReference type="Pfam" id="PF09722">
    <property type="entry name" value="Xre_MbcA_ParS_C"/>
    <property type="match status" value="1"/>
</dbReference>
<dbReference type="EMBL" id="MN310545">
    <property type="protein sequence ID" value="QFG04875.1"/>
    <property type="molecule type" value="Genomic_DNA"/>
</dbReference>
<organism evidence="2 3">
    <name type="scientific">Mycobacterium phage Nitzel</name>
    <dbReference type="NCBI Taxonomy" id="2652404"/>
    <lineage>
        <taxon>Viruses</taxon>
        <taxon>Duplodnaviria</taxon>
        <taxon>Heunggongvirae</taxon>
        <taxon>Uroviricota</taxon>
        <taxon>Caudoviricetes</taxon>
        <taxon>Gracegardnervirinae</taxon>
        <taxon>Cheoctovirus</taxon>
        <taxon>Cheoctovirus nitzel</taxon>
    </lineage>
</organism>
<keyword evidence="3" id="KW-1185">Reference proteome</keyword>
<dbReference type="Proteomes" id="UP000327190">
    <property type="component" value="Segment"/>
</dbReference>
<feature type="domain" description="Antitoxin Xre/MbcA/ParS-like toxin-binding" evidence="1">
    <location>
        <begin position="18"/>
        <end position="58"/>
    </location>
</feature>
<dbReference type="RefSeq" id="YP_009960424.1">
    <property type="nucleotide sequence ID" value="NC_051690.1"/>
</dbReference>
<proteinExistence type="predicted"/>